<gene>
    <name evidence="3" type="ORF">Ocin01_18893</name>
</gene>
<dbReference type="GO" id="GO:0062129">
    <property type="term" value="C:chitin-based extracellular matrix"/>
    <property type="evidence" value="ECO:0007669"/>
    <property type="project" value="TreeGrafter"/>
</dbReference>
<dbReference type="AlphaFoldDB" id="A0A1D2M485"/>
<evidence type="ECO:0000313" key="3">
    <source>
        <dbReference type="EMBL" id="ODM87788.1"/>
    </source>
</evidence>
<proteinExistence type="predicted"/>
<feature type="domain" description="DUF243" evidence="2">
    <location>
        <begin position="5"/>
        <end position="41"/>
    </location>
</feature>
<evidence type="ECO:0000313" key="4">
    <source>
        <dbReference type="Proteomes" id="UP000094527"/>
    </source>
</evidence>
<dbReference type="GO" id="GO:0040003">
    <property type="term" value="P:chitin-based cuticle development"/>
    <property type="evidence" value="ECO:0007669"/>
    <property type="project" value="TreeGrafter"/>
</dbReference>
<dbReference type="GO" id="GO:0008010">
    <property type="term" value="F:structural constituent of chitin-based larval cuticle"/>
    <property type="evidence" value="ECO:0007669"/>
    <property type="project" value="TreeGrafter"/>
</dbReference>
<evidence type="ECO:0000256" key="1">
    <source>
        <dbReference type="SAM" id="MobiDB-lite"/>
    </source>
</evidence>
<dbReference type="Pfam" id="PF03103">
    <property type="entry name" value="DUF243"/>
    <property type="match status" value="1"/>
</dbReference>
<dbReference type="STRING" id="48709.A0A1D2M485"/>
<dbReference type="OrthoDB" id="6376010at2759"/>
<dbReference type="InterPro" id="IPR004145">
    <property type="entry name" value="DUF243"/>
</dbReference>
<name>A0A1D2M485_ORCCI</name>
<sequence length="81" mass="8216">MGGRKTLVYVLLKKAADAPDVKFSGPAPTAPSKPSVFFIRYKTPGQETAPAPQTEASGSPVSGAIPVARSPNSIIGGGYAS</sequence>
<accession>A0A1D2M485</accession>
<dbReference type="Proteomes" id="UP000094527">
    <property type="component" value="Unassembled WGS sequence"/>
</dbReference>
<protein>
    <recommendedName>
        <fullName evidence="2">DUF243 domain-containing protein</fullName>
    </recommendedName>
</protein>
<keyword evidence="4" id="KW-1185">Reference proteome</keyword>
<evidence type="ECO:0000259" key="2">
    <source>
        <dbReference type="Pfam" id="PF03103"/>
    </source>
</evidence>
<dbReference type="EMBL" id="LJIJ01004690">
    <property type="protein sequence ID" value="ODM87788.1"/>
    <property type="molecule type" value="Genomic_DNA"/>
</dbReference>
<dbReference type="PANTHER" id="PTHR31927">
    <property type="entry name" value="FI07246P-RELATED-RELATED"/>
    <property type="match status" value="1"/>
</dbReference>
<organism evidence="3 4">
    <name type="scientific">Orchesella cincta</name>
    <name type="common">Springtail</name>
    <name type="synonym">Podura cincta</name>
    <dbReference type="NCBI Taxonomy" id="48709"/>
    <lineage>
        <taxon>Eukaryota</taxon>
        <taxon>Metazoa</taxon>
        <taxon>Ecdysozoa</taxon>
        <taxon>Arthropoda</taxon>
        <taxon>Hexapoda</taxon>
        <taxon>Collembola</taxon>
        <taxon>Entomobryomorpha</taxon>
        <taxon>Entomobryoidea</taxon>
        <taxon>Orchesellidae</taxon>
        <taxon>Orchesellinae</taxon>
        <taxon>Orchesella</taxon>
    </lineage>
</organism>
<reference evidence="3 4" key="1">
    <citation type="journal article" date="2016" name="Genome Biol. Evol.">
        <title>Gene Family Evolution Reflects Adaptation to Soil Environmental Stressors in the Genome of the Collembolan Orchesella cincta.</title>
        <authorList>
            <person name="Faddeeva-Vakhrusheva A."/>
            <person name="Derks M.F."/>
            <person name="Anvar S.Y."/>
            <person name="Agamennone V."/>
            <person name="Suring W."/>
            <person name="Smit S."/>
            <person name="van Straalen N.M."/>
            <person name="Roelofs D."/>
        </authorList>
    </citation>
    <scope>NUCLEOTIDE SEQUENCE [LARGE SCALE GENOMIC DNA]</scope>
    <source>
        <tissue evidence="3">Mixed pool</tissue>
    </source>
</reference>
<comment type="caution">
    <text evidence="3">The sequence shown here is derived from an EMBL/GenBank/DDBJ whole genome shotgun (WGS) entry which is preliminary data.</text>
</comment>
<feature type="region of interest" description="Disordered" evidence="1">
    <location>
        <begin position="44"/>
        <end position="67"/>
    </location>
</feature>
<dbReference type="PANTHER" id="PTHR31927:SF13">
    <property type="entry name" value="TWEEDLEBETA"/>
    <property type="match status" value="1"/>
</dbReference>